<dbReference type="Gene3D" id="3.30.300.20">
    <property type="match status" value="1"/>
</dbReference>
<dbReference type="STRING" id="339866.GCA_001418255_00475"/>
<dbReference type="AlphaFoldDB" id="A0A0K6HT84"/>
<dbReference type="Pfam" id="PF02566">
    <property type="entry name" value="OsmC"/>
    <property type="match status" value="1"/>
</dbReference>
<keyword evidence="2" id="KW-1185">Reference proteome</keyword>
<dbReference type="EMBL" id="CYHF01000001">
    <property type="protein sequence ID" value="CUA93998.1"/>
    <property type="molecule type" value="Genomic_DNA"/>
</dbReference>
<dbReference type="RefSeq" id="WP_055449400.1">
    <property type="nucleotide sequence ID" value="NZ_CYHF01000001.1"/>
</dbReference>
<dbReference type="InterPro" id="IPR015946">
    <property type="entry name" value="KH_dom-like_a/b"/>
</dbReference>
<dbReference type="OrthoDB" id="5297623at2"/>
<proteinExistence type="predicted"/>
<dbReference type="Proteomes" id="UP000183649">
    <property type="component" value="Unassembled WGS sequence"/>
</dbReference>
<gene>
    <name evidence="1" type="ORF">Ga0061069_101478</name>
</gene>
<reference evidence="2" key="1">
    <citation type="submission" date="2015-08" db="EMBL/GenBank/DDBJ databases">
        <authorList>
            <person name="Varghese N."/>
        </authorList>
    </citation>
    <scope>NUCLEOTIDE SEQUENCE [LARGE SCALE GENOMIC DNA]</scope>
    <source>
        <strain evidence="2">DSM 18181</strain>
    </source>
</reference>
<dbReference type="InterPro" id="IPR036102">
    <property type="entry name" value="OsmC/Ohrsf"/>
</dbReference>
<accession>A0A0K6HT84</accession>
<organism evidence="1 2">
    <name type="scientific">Thiomonas bhubaneswarensis</name>
    <dbReference type="NCBI Taxonomy" id="339866"/>
    <lineage>
        <taxon>Bacteria</taxon>
        <taxon>Pseudomonadati</taxon>
        <taxon>Pseudomonadota</taxon>
        <taxon>Betaproteobacteria</taxon>
        <taxon>Burkholderiales</taxon>
        <taxon>Thiomonas</taxon>
    </lineage>
</organism>
<protein>
    <submittedName>
        <fullName evidence="1">Uncharacterized OsmC-related protein</fullName>
    </submittedName>
</protein>
<name>A0A0K6HT84_9BURK</name>
<dbReference type="InterPro" id="IPR003718">
    <property type="entry name" value="OsmC/Ohr_fam"/>
</dbReference>
<evidence type="ECO:0000313" key="2">
    <source>
        <dbReference type="Proteomes" id="UP000183649"/>
    </source>
</evidence>
<sequence>MDDKQPPSVTLKQFNQYQFDLHYADGQSPIVTDEPPPLGEGAGPSPSHLLLAAVGNCMSSSLYFALSKFKLDPKGLTTTATGEIGRNAAGRLRVLSIAVDIHMGAPAQGMERLDRVLMQFEQFCTVGESVRQGIPVTVSVFDGTGQKLK</sequence>
<evidence type="ECO:0000313" key="1">
    <source>
        <dbReference type="EMBL" id="CUA93998.1"/>
    </source>
</evidence>
<dbReference type="SUPFAM" id="SSF82784">
    <property type="entry name" value="OsmC-like"/>
    <property type="match status" value="1"/>
</dbReference>